<dbReference type="RefSeq" id="WP_077449498.1">
    <property type="nucleotide sequence ID" value="NZ_FUGD01000126.1"/>
</dbReference>
<evidence type="ECO:0000256" key="1">
    <source>
        <dbReference type="ARBA" id="ARBA00001933"/>
    </source>
</evidence>
<name>A0A1R4EI51_9GAMM</name>
<comment type="cofactor">
    <cofactor evidence="1 6 7">
        <name>pyridoxal 5'-phosphate</name>
        <dbReference type="ChEBI" id="CHEBI:597326"/>
    </cofactor>
</comment>
<gene>
    <name evidence="8" type="primary">ddc</name>
    <name evidence="8" type="ORF">A1019T_02124</name>
</gene>
<keyword evidence="4 6" id="KW-0663">Pyridoxal phosphate</keyword>
<keyword evidence="9" id="KW-1185">Reference proteome</keyword>
<dbReference type="GO" id="GO:0030170">
    <property type="term" value="F:pyridoxal phosphate binding"/>
    <property type="evidence" value="ECO:0007669"/>
    <property type="project" value="InterPro"/>
</dbReference>
<dbReference type="AlphaFoldDB" id="A0A1R4EI51"/>
<evidence type="ECO:0000313" key="8">
    <source>
        <dbReference type="EMBL" id="SJM38134.1"/>
    </source>
</evidence>
<evidence type="ECO:0000256" key="2">
    <source>
        <dbReference type="ARBA" id="ARBA00009533"/>
    </source>
</evidence>
<keyword evidence="5 7" id="KW-0456">Lyase</keyword>
<dbReference type="Pfam" id="PF00282">
    <property type="entry name" value="Pyridoxal_deC"/>
    <property type="match status" value="1"/>
</dbReference>
<evidence type="ECO:0000256" key="7">
    <source>
        <dbReference type="RuleBase" id="RU000382"/>
    </source>
</evidence>
<accession>A0A1R4EI51</accession>
<dbReference type="PRINTS" id="PR00800">
    <property type="entry name" value="YHDCRBOXLASE"/>
</dbReference>
<dbReference type="EMBL" id="FUGD01000126">
    <property type="protein sequence ID" value="SJM38134.1"/>
    <property type="molecule type" value="Genomic_DNA"/>
</dbReference>
<reference evidence="9" key="1">
    <citation type="submission" date="2017-02" db="EMBL/GenBank/DDBJ databases">
        <authorList>
            <person name="Mornico D."/>
        </authorList>
    </citation>
    <scope>NUCLEOTIDE SEQUENCE [LARGE SCALE GENOMIC DNA]</scope>
</reference>
<feature type="modified residue" description="N6-(pyridoxal phosphate)lysine" evidence="6">
    <location>
        <position position="298"/>
    </location>
</feature>
<dbReference type="PROSITE" id="PS00392">
    <property type="entry name" value="DDC_GAD_HDC_YDC"/>
    <property type="match status" value="1"/>
</dbReference>
<dbReference type="InterPro" id="IPR015422">
    <property type="entry name" value="PyrdxlP-dep_Trfase_small"/>
</dbReference>
<dbReference type="InterPro" id="IPR010977">
    <property type="entry name" value="Aromatic_deC"/>
</dbReference>
<dbReference type="InterPro" id="IPR002129">
    <property type="entry name" value="PyrdxlP-dep_de-COase"/>
</dbReference>
<sequence length="480" mass="54202">MTPDNNNDTTLFNWEEAKATLTKFMPLMVEDQIHTAQSDIVNPLPEDKRQALMDIPFQEGPRSADEVMHELNDFVYQHRTKQSHPRFFSFIPLALSPISVVGEAINSFYSPYGGSHTLSEGMAVAEKKLMNWMGEQIGYPVKELGGLFVSGGSMANLTASIVARDEKLKEDELVKGTVYVSNQTHSSVAKGIRIMGIPRANIRKVKTNDAFQMIAEDLEKQIEQDKADGFIPFLIVGSCGTTNTGSIDPLHQLADISEAHDMWLHIDGAYGASAILSSHRHLLDGVERSDSISWDGHKWLFQTYGCAVVICKDRQAMSRTFSENPEYLTDIQSDDSNINFWDMGIELTAPARGMRLWYTLQRVGLKEMRNAIDKGFENAQHFEDLFRKQPYFEIVSPAQLSIVNVRFNDGKHTEQELNQINKKLSEMSTQRNNAIYYTTMLHNKTVLRFCCMHPLLTLQDVQQVVDQINEDLASLGLIES</sequence>
<organism evidence="8 9">
    <name type="scientific">Psychrobacter pasteurii</name>
    <dbReference type="NCBI Taxonomy" id="1945520"/>
    <lineage>
        <taxon>Bacteria</taxon>
        <taxon>Pseudomonadati</taxon>
        <taxon>Pseudomonadota</taxon>
        <taxon>Gammaproteobacteria</taxon>
        <taxon>Moraxellales</taxon>
        <taxon>Moraxellaceae</taxon>
        <taxon>Psychrobacter</taxon>
    </lineage>
</organism>
<protein>
    <submittedName>
        <fullName evidence="8">L-2,4-diaminobutyrate decarboxylase</fullName>
        <ecNumber evidence="8">4.1.1.86</ecNumber>
    </submittedName>
</protein>
<evidence type="ECO:0000313" key="9">
    <source>
        <dbReference type="Proteomes" id="UP000188169"/>
    </source>
</evidence>
<dbReference type="SUPFAM" id="SSF53383">
    <property type="entry name" value="PLP-dependent transferases"/>
    <property type="match status" value="1"/>
</dbReference>
<evidence type="ECO:0000256" key="6">
    <source>
        <dbReference type="PIRSR" id="PIRSR602129-50"/>
    </source>
</evidence>
<dbReference type="Proteomes" id="UP000188169">
    <property type="component" value="Unassembled WGS sequence"/>
</dbReference>
<evidence type="ECO:0000256" key="5">
    <source>
        <dbReference type="ARBA" id="ARBA00023239"/>
    </source>
</evidence>
<dbReference type="InterPro" id="IPR021115">
    <property type="entry name" value="Pyridoxal-P_BS"/>
</dbReference>
<evidence type="ECO:0000256" key="4">
    <source>
        <dbReference type="ARBA" id="ARBA00022898"/>
    </source>
</evidence>
<dbReference type="Gene3D" id="3.40.640.10">
    <property type="entry name" value="Type I PLP-dependent aspartate aminotransferase-like (Major domain)"/>
    <property type="match status" value="1"/>
</dbReference>
<dbReference type="GO" id="GO:0019752">
    <property type="term" value="P:carboxylic acid metabolic process"/>
    <property type="evidence" value="ECO:0007669"/>
    <property type="project" value="InterPro"/>
</dbReference>
<dbReference type="EC" id="4.1.1.86" evidence="8"/>
<dbReference type="STRING" id="1945520.A1019T_02124"/>
<dbReference type="Gene3D" id="3.90.1150.170">
    <property type="match status" value="1"/>
</dbReference>
<dbReference type="InterPro" id="IPR015421">
    <property type="entry name" value="PyrdxlP-dep_Trfase_major"/>
</dbReference>
<dbReference type="PANTHER" id="PTHR11999">
    <property type="entry name" value="GROUP II PYRIDOXAL-5-PHOSPHATE DECARBOXYLASE"/>
    <property type="match status" value="1"/>
</dbReference>
<evidence type="ECO:0000256" key="3">
    <source>
        <dbReference type="ARBA" id="ARBA00022793"/>
    </source>
</evidence>
<dbReference type="GO" id="GO:0005737">
    <property type="term" value="C:cytoplasm"/>
    <property type="evidence" value="ECO:0007669"/>
    <property type="project" value="TreeGrafter"/>
</dbReference>
<dbReference type="GO" id="GO:0033983">
    <property type="term" value="F:diaminobutyrate decarboxylase activity"/>
    <property type="evidence" value="ECO:0007669"/>
    <property type="project" value="UniProtKB-EC"/>
</dbReference>
<dbReference type="GO" id="GO:0006520">
    <property type="term" value="P:amino acid metabolic process"/>
    <property type="evidence" value="ECO:0007669"/>
    <property type="project" value="InterPro"/>
</dbReference>
<proteinExistence type="inferred from homology"/>
<keyword evidence="3" id="KW-0210">Decarboxylase</keyword>
<comment type="similarity">
    <text evidence="2 7">Belongs to the group II decarboxylase family.</text>
</comment>
<dbReference type="OrthoDB" id="9803665at2"/>
<dbReference type="InterPro" id="IPR015424">
    <property type="entry name" value="PyrdxlP-dep_Trfase"/>
</dbReference>
<dbReference type="Gene3D" id="3.90.1150.10">
    <property type="entry name" value="Aspartate Aminotransferase, domain 1"/>
    <property type="match status" value="1"/>
</dbReference>
<dbReference type="PANTHER" id="PTHR11999:SF70">
    <property type="entry name" value="MIP05841P"/>
    <property type="match status" value="1"/>
</dbReference>